<evidence type="ECO:0000256" key="2">
    <source>
        <dbReference type="ARBA" id="ARBA00007651"/>
    </source>
</evidence>
<evidence type="ECO:0000256" key="3">
    <source>
        <dbReference type="ARBA" id="ARBA00011489"/>
    </source>
</evidence>
<evidence type="ECO:0000256" key="7">
    <source>
        <dbReference type="ARBA" id="ARBA00023136"/>
    </source>
</evidence>
<gene>
    <name evidence="11" type="ORF">FPE_LOCUS13320</name>
</gene>
<feature type="domain" description="Casparian strip membrane protein" evidence="10">
    <location>
        <begin position="44"/>
        <end position="160"/>
    </location>
</feature>
<evidence type="ECO:0000256" key="1">
    <source>
        <dbReference type="ARBA" id="ARBA00004651"/>
    </source>
</evidence>
<dbReference type="PANTHER" id="PTHR36488">
    <property type="entry name" value="CASP-LIKE PROTEIN 1U1"/>
    <property type="match status" value="1"/>
</dbReference>
<keyword evidence="4 8" id="KW-1003">Cell membrane</keyword>
<evidence type="ECO:0000256" key="5">
    <source>
        <dbReference type="ARBA" id="ARBA00022692"/>
    </source>
</evidence>
<feature type="transmembrane region" description="Helical" evidence="8">
    <location>
        <begin position="40"/>
        <end position="66"/>
    </location>
</feature>
<protein>
    <recommendedName>
        <fullName evidence="8">CASP-like protein</fullName>
    </recommendedName>
</protein>
<dbReference type="Proteomes" id="UP000834106">
    <property type="component" value="Chromosome 8"/>
</dbReference>
<dbReference type="InterPro" id="IPR044173">
    <property type="entry name" value="CASPL"/>
</dbReference>
<comment type="subcellular location">
    <subcellularLocation>
        <location evidence="1 8">Cell membrane</location>
        <topology evidence="1 8">Multi-pass membrane protein</topology>
    </subcellularLocation>
</comment>
<comment type="subunit">
    <text evidence="3 8">Homodimer and heterodimers.</text>
</comment>
<reference evidence="11" key="1">
    <citation type="submission" date="2023-05" db="EMBL/GenBank/DDBJ databases">
        <authorList>
            <person name="Huff M."/>
        </authorList>
    </citation>
    <scope>NUCLEOTIDE SEQUENCE</scope>
</reference>
<evidence type="ECO:0000256" key="6">
    <source>
        <dbReference type="ARBA" id="ARBA00022989"/>
    </source>
</evidence>
<evidence type="ECO:0000256" key="9">
    <source>
        <dbReference type="SAM" id="MobiDB-lite"/>
    </source>
</evidence>
<dbReference type="Pfam" id="PF04535">
    <property type="entry name" value="CASP_dom"/>
    <property type="match status" value="1"/>
</dbReference>
<comment type="caution">
    <text evidence="8">Lacks conserved residue(s) required for the propagation of feature annotation.</text>
</comment>
<evidence type="ECO:0000313" key="11">
    <source>
        <dbReference type="EMBL" id="CAI9765890.1"/>
    </source>
</evidence>
<keyword evidence="12" id="KW-1185">Reference proteome</keyword>
<dbReference type="AlphaFoldDB" id="A0AAD1ZAC8"/>
<keyword evidence="5 8" id="KW-0812">Transmembrane</keyword>
<dbReference type="PANTHER" id="PTHR36488:SF8">
    <property type="entry name" value="CASP-LIKE PROTEIN 1U1"/>
    <property type="match status" value="1"/>
</dbReference>
<feature type="transmembrane region" description="Helical" evidence="8">
    <location>
        <begin position="133"/>
        <end position="159"/>
    </location>
</feature>
<evidence type="ECO:0000256" key="4">
    <source>
        <dbReference type="ARBA" id="ARBA00022475"/>
    </source>
</evidence>
<dbReference type="InterPro" id="IPR006702">
    <property type="entry name" value="CASP_dom"/>
</dbReference>
<dbReference type="NCBIfam" id="TIGR01569">
    <property type="entry name" value="A_tha_TIGR01569"/>
    <property type="match status" value="1"/>
</dbReference>
<evidence type="ECO:0000313" key="12">
    <source>
        <dbReference type="Proteomes" id="UP000834106"/>
    </source>
</evidence>
<dbReference type="InterPro" id="IPR006459">
    <property type="entry name" value="CASP/CASPL"/>
</dbReference>
<accession>A0AAD1ZAC8</accession>
<name>A0AAD1ZAC8_9LAMI</name>
<feature type="transmembrane region" description="Helical" evidence="8">
    <location>
        <begin position="94"/>
        <end position="121"/>
    </location>
</feature>
<feature type="region of interest" description="Disordered" evidence="9">
    <location>
        <begin position="1"/>
        <end position="33"/>
    </location>
</feature>
<keyword evidence="6 8" id="KW-1133">Transmembrane helix</keyword>
<dbReference type="GO" id="GO:0005886">
    <property type="term" value="C:plasma membrane"/>
    <property type="evidence" value="ECO:0007669"/>
    <property type="project" value="UniProtKB-SubCell"/>
</dbReference>
<comment type="similarity">
    <text evidence="2 8">Belongs to the Casparian strip membrane proteins (CASP) family.</text>
</comment>
<evidence type="ECO:0000259" key="10">
    <source>
        <dbReference type="Pfam" id="PF04535"/>
    </source>
</evidence>
<keyword evidence="7 8" id="KW-0472">Membrane</keyword>
<organism evidence="11 12">
    <name type="scientific">Fraxinus pennsylvanica</name>
    <dbReference type="NCBI Taxonomy" id="56036"/>
    <lineage>
        <taxon>Eukaryota</taxon>
        <taxon>Viridiplantae</taxon>
        <taxon>Streptophyta</taxon>
        <taxon>Embryophyta</taxon>
        <taxon>Tracheophyta</taxon>
        <taxon>Spermatophyta</taxon>
        <taxon>Magnoliopsida</taxon>
        <taxon>eudicotyledons</taxon>
        <taxon>Gunneridae</taxon>
        <taxon>Pentapetalae</taxon>
        <taxon>asterids</taxon>
        <taxon>lamiids</taxon>
        <taxon>Lamiales</taxon>
        <taxon>Oleaceae</taxon>
        <taxon>Oleeae</taxon>
        <taxon>Fraxinus</taxon>
    </lineage>
</organism>
<dbReference type="EMBL" id="OU503043">
    <property type="protein sequence ID" value="CAI9765890.1"/>
    <property type="molecule type" value="Genomic_DNA"/>
</dbReference>
<evidence type="ECO:0000256" key="8">
    <source>
        <dbReference type="RuleBase" id="RU361233"/>
    </source>
</evidence>
<proteinExistence type="inferred from homology"/>
<sequence length="297" mass="32931">MSSEPYKTAPHPETTSSWEKEASRPPMAPPRPPTESRASAAYFALVDVVLRFLLFASALVAVLVMVTSKQTEIVPIPIYPFKAPMSAKFNHSPAFIYFVAALSATGLYSIITGLFSLFALLRPGSCPKLVSHFVIFDVLYLGIVAAATGTAGGVAYIGLKALDFGKTLSDVHPSLQGTSLDQATNICDAMLEGLDQAIRKLKTETTFRFQRFLSLIVLNWLNPLLLNQVLCPWRLLNRFQQRSKRLSKLTANRMKELVMKKRLELDDICYRTHIKLDPSMADDKTNALIDSGWKSCS</sequence>